<dbReference type="Proteomes" id="UP001500665">
    <property type="component" value="Unassembled WGS sequence"/>
</dbReference>
<keyword evidence="2" id="KW-1185">Reference proteome</keyword>
<sequence length="105" mass="11476">MGGARLLLRGRVVRDGWRLRLLAWALRLHGVRSLVRMESWGVFLVADCALPPLTVSVRVEGGAVLWMFGPEEVVIGQRLLSAAAVVAWLCSVEGMRAFMGGGCRE</sequence>
<name>A0ABN1RNY6_9ACTN</name>
<accession>A0ABN1RNY6</accession>
<comment type="caution">
    <text evidence="1">The sequence shown here is derived from an EMBL/GenBank/DDBJ whole genome shotgun (WGS) entry which is preliminary data.</text>
</comment>
<evidence type="ECO:0000313" key="1">
    <source>
        <dbReference type="EMBL" id="GAA0960861.1"/>
    </source>
</evidence>
<gene>
    <name evidence="1" type="ORF">GCM10009550_52590</name>
</gene>
<evidence type="ECO:0000313" key="2">
    <source>
        <dbReference type="Proteomes" id="UP001500665"/>
    </source>
</evidence>
<organism evidence="1 2">
    <name type="scientific">Actinocorallia libanotica</name>
    <dbReference type="NCBI Taxonomy" id="46162"/>
    <lineage>
        <taxon>Bacteria</taxon>
        <taxon>Bacillati</taxon>
        <taxon>Actinomycetota</taxon>
        <taxon>Actinomycetes</taxon>
        <taxon>Streptosporangiales</taxon>
        <taxon>Thermomonosporaceae</taxon>
        <taxon>Actinocorallia</taxon>
    </lineage>
</organism>
<dbReference type="EMBL" id="BAAAHH010000025">
    <property type="protein sequence ID" value="GAA0960861.1"/>
    <property type="molecule type" value="Genomic_DNA"/>
</dbReference>
<proteinExistence type="predicted"/>
<protein>
    <submittedName>
        <fullName evidence="1">Uncharacterized protein</fullName>
    </submittedName>
</protein>
<reference evidence="1 2" key="1">
    <citation type="journal article" date="2019" name="Int. J. Syst. Evol. Microbiol.">
        <title>The Global Catalogue of Microorganisms (GCM) 10K type strain sequencing project: providing services to taxonomists for standard genome sequencing and annotation.</title>
        <authorList>
            <consortium name="The Broad Institute Genomics Platform"/>
            <consortium name="The Broad Institute Genome Sequencing Center for Infectious Disease"/>
            <person name="Wu L."/>
            <person name="Ma J."/>
        </authorList>
    </citation>
    <scope>NUCLEOTIDE SEQUENCE [LARGE SCALE GENOMIC DNA]</scope>
    <source>
        <strain evidence="1 2">JCM 10696</strain>
    </source>
</reference>